<dbReference type="Proteomes" id="UP001524383">
    <property type="component" value="Unassembled WGS sequence"/>
</dbReference>
<dbReference type="RefSeq" id="WP_255332056.1">
    <property type="nucleotide sequence ID" value="NZ_VOTZ01000006.1"/>
</dbReference>
<organism evidence="1 2">
    <name type="scientific">Methanocalculus taiwanensis</name>
    <dbReference type="NCBI Taxonomy" id="106207"/>
    <lineage>
        <taxon>Archaea</taxon>
        <taxon>Methanobacteriati</taxon>
        <taxon>Methanobacteriota</taxon>
        <taxon>Stenosarchaea group</taxon>
        <taxon>Methanomicrobia</taxon>
        <taxon>Methanomicrobiales</taxon>
        <taxon>Methanocalculaceae</taxon>
        <taxon>Methanocalculus</taxon>
    </lineage>
</organism>
<dbReference type="EMBL" id="VOTZ01000006">
    <property type="protein sequence ID" value="MCQ1538115.1"/>
    <property type="molecule type" value="Genomic_DNA"/>
</dbReference>
<comment type="caution">
    <text evidence="1">The sequence shown here is derived from an EMBL/GenBank/DDBJ whole genome shotgun (WGS) entry which is preliminary data.</text>
</comment>
<evidence type="ECO:0000313" key="1">
    <source>
        <dbReference type="EMBL" id="MCQ1538115.1"/>
    </source>
</evidence>
<keyword evidence="2" id="KW-1185">Reference proteome</keyword>
<protein>
    <submittedName>
        <fullName evidence="1">Uncharacterized protein</fullName>
    </submittedName>
</protein>
<reference evidence="1 2" key="1">
    <citation type="submission" date="2019-08" db="EMBL/GenBank/DDBJ databases">
        <authorList>
            <person name="Chen S.-C."/>
            <person name="Lai M.-C."/>
            <person name="You Y.-T."/>
        </authorList>
    </citation>
    <scope>NUCLEOTIDE SEQUENCE [LARGE SCALE GENOMIC DNA]</scope>
    <source>
        <strain evidence="1 2">P2F9704a</strain>
    </source>
</reference>
<name>A0ABD4TLF7_9EURY</name>
<dbReference type="AlphaFoldDB" id="A0ABD4TLF7"/>
<sequence length="213" mass="24584">MDTTHSRTMDRKIINRWAVAEMNSVISDLLSGKGLLHPDADSCIGYFYVDHEEGINFRIHSLCRRVPDTLPGIIRHFDNHGEGLTVISEDVEAYTILSGEELLALSIDEEQRWMLYYDPEMLHALRKRVDIDRFRAPVYFDDVSLLLFTTDMAIEPELVWVRLNSQSEDGMSFQGTLLNEPYSDYGVHEGEVLTVRLEEQEGEWVLLAEIDFE</sequence>
<gene>
    <name evidence="1" type="ORF">FTO68_03795</name>
</gene>
<evidence type="ECO:0000313" key="2">
    <source>
        <dbReference type="Proteomes" id="UP001524383"/>
    </source>
</evidence>
<accession>A0ABD4TLF7</accession>
<proteinExistence type="predicted"/>